<dbReference type="Proteomes" id="UP000318053">
    <property type="component" value="Unassembled WGS sequence"/>
</dbReference>
<feature type="compositionally biased region" description="Polar residues" evidence="1">
    <location>
        <begin position="114"/>
        <end position="129"/>
    </location>
</feature>
<feature type="compositionally biased region" description="Basic and acidic residues" evidence="1">
    <location>
        <begin position="98"/>
        <end position="108"/>
    </location>
</feature>
<evidence type="ECO:0000313" key="3">
    <source>
        <dbReference type="Proteomes" id="UP000318053"/>
    </source>
</evidence>
<evidence type="ECO:0000313" key="2">
    <source>
        <dbReference type="EMBL" id="TWT64981.1"/>
    </source>
</evidence>
<reference evidence="2 3" key="1">
    <citation type="submission" date="2019-02" db="EMBL/GenBank/DDBJ databases">
        <title>Deep-cultivation of Planctomycetes and their phenomic and genomic characterization uncovers novel biology.</title>
        <authorList>
            <person name="Wiegand S."/>
            <person name="Jogler M."/>
            <person name="Boedeker C."/>
            <person name="Pinto D."/>
            <person name="Vollmers J."/>
            <person name="Rivas-Marin E."/>
            <person name="Kohn T."/>
            <person name="Peeters S.H."/>
            <person name="Heuer A."/>
            <person name="Rast P."/>
            <person name="Oberbeckmann S."/>
            <person name="Bunk B."/>
            <person name="Jeske O."/>
            <person name="Meyerdierks A."/>
            <person name="Storesund J.E."/>
            <person name="Kallscheuer N."/>
            <person name="Luecker S."/>
            <person name="Lage O.M."/>
            <person name="Pohl T."/>
            <person name="Merkel B.J."/>
            <person name="Hornburger P."/>
            <person name="Mueller R.-W."/>
            <person name="Bruemmer F."/>
            <person name="Labrenz M."/>
            <person name="Spormann A.M."/>
            <person name="Op Den Camp H."/>
            <person name="Overmann J."/>
            <person name="Amann R."/>
            <person name="Jetten M.S.M."/>
            <person name="Mascher T."/>
            <person name="Medema M.H."/>
            <person name="Devos D.P."/>
            <person name="Kaster A.-K."/>
            <person name="Ovreas L."/>
            <person name="Rohde M."/>
            <person name="Galperin M.Y."/>
            <person name="Jogler C."/>
        </authorList>
    </citation>
    <scope>NUCLEOTIDE SEQUENCE [LARGE SCALE GENOMIC DNA]</scope>
    <source>
        <strain evidence="2 3">CA85</strain>
    </source>
</reference>
<gene>
    <name evidence="2" type="ORF">CA85_33260</name>
</gene>
<dbReference type="EMBL" id="SJPK01000008">
    <property type="protein sequence ID" value="TWT64981.1"/>
    <property type="molecule type" value="Genomic_DNA"/>
</dbReference>
<dbReference type="AlphaFoldDB" id="A0A5C5XR48"/>
<proteinExistence type="predicted"/>
<name>A0A5C5XR48_9BACT</name>
<organism evidence="2 3">
    <name type="scientific">Allorhodopirellula solitaria</name>
    <dbReference type="NCBI Taxonomy" id="2527987"/>
    <lineage>
        <taxon>Bacteria</taxon>
        <taxon>Pseudomonadati</taxon>
        <taxon>Planctomycetota</taxon>
        <taxon>Planctomycetia</taxon>
        <taxon>Pirellulales</taxon>
        <taxon>Pirellulaceae</taxon>
        <taxon>Allorhodopirellula</taxon>
    </lineage>
</organism>
<accession>A0A5C5XR48</accession>
<feature type="region of interest" description="Disordered" evidence="1">
    <location>
        <begin position="62"/>
        <end position="165"/>
    </location>
</feature>
<evidence type="ECO:0000256" key="1">
    <source>
        <dbReference type="SAM" id="MobiDB-lite"/>
    </source>
</evidence>
<comment type="caution">
    <text evidence="2">The sequence shown here is derived from an EMBL/GenBank/DDBJ whole genome shotgun (WGS) entry which is preliminary data.</text>
</comment>
<sequence>MGWKIIHFSHPRSLENEAKHRTINFCRSGRGDELLSTHNFAPPCACHTGSDVFKLENRGIDTRSPVSLSDRKPSRSTLLSCGASPHGSGVNAPSLSNHKTEIPVRQADRGSGFVGNQQEATSPKPQDSSPRPLRKPTLITPAFLRHSLRTARPRLPRPRHPGRFR</sequence>
<protein>
    <submittedName>
        <fullName evidence="2">Uncharacterized protein</fullName>
    </submittedName>
</protein>
<feature type="compositionally biased region" description="Basic residues" evidence="1">
    <location>
        <begin position="146"/>
        <end position="165"/>
    </location>
</feature>
<keyword evidence="3" id="KW-1185">Reference proteome</keyword>